<dbReference type="Pfam" id="PF01880">
    <property type="entry name" value="Desulfoferrodox"/>
    <property type="match status" value="1"/>
</dbReference>
<dbReference type="InterPro" id="IPR002742">
    <property type="entry name" value="Desulfoferrodoxin_Fe-bd_dom"/>
</dbReference>
<dbReference type="Proteomes" id="UP000001979">
    <property type="component" value="Chromosome"/>
</dbReference>
<feature type="domain" description="Desulfoferrodoxin ferrous iron-binding" evidence="6">
    <location>
        <begin position="40"/>
        <end position="131"/>
    </location>
</feature>
<evidence type="ECO:0000256" key="5">
    <source>
        <dbReference type="ARBA" id="ARBA00023004"/>
    </source>
</evidence>
<dbReference type="NCBIfam" id="TIGR00332">
    <property type="entry name" value="neela_ferrous"/>
    <property type="match status" value="1"/>
</dbReference>
<dbReference type="InterPro" id="IPR036073">
    <property type="entry name" value="Desulfoferrodoxin_Fe-bd_dom_sf"/>
</dbReference>
<dbReference type="InterPro" id="IPR051233">
    <property type="entry name" value="Desulfoferrodoxin_SOR"/>
</dbReference>
<dbReference type="KEGG" id="mbu:Mbur_0835"/>
<evidence type="ECO:0000256" key="2">
    <source>
        <dbReference type="ARBA" id="ARBA00022448"/>
    </source>
</evidence>
<reference evidence="8" key="1">
    <citation type="journal article" date="2009" name="ISME J.">
        <title>The genome sequence of the psychrophilic archaeon, Methanococcoides burtonii: the role of genome evolution in cold adaptation.</title>
        <authorList>
            <person name="Allen M.A."/>
            <person name="Lauro F.M."/>
            <person name="Williams T.J."/>
            <person name="Burg D."/>
            <person name="Siddiqui K.S."/>
            <person name="De Francisci D."/>
            <person name="Chong K.W."/>
            <person name="Pilak O."/>
            <person name="Chew H.H."/>
            <person name="De Maere M.Z."/>
            <person name="Ting L."/>
            <person name="Katrib M."/>
            <person name="Ng C."/>
            <person name="Sowers K.R."/>
            <person name="Galperin M.Y."/>
            <person name="Anderson I.J."/>
            <person name="Ivanova N."/>
            <person name="Dalin E."/>
            <person name="Martinez M."/>
            <person name="Lapidus A."/>
            <person name="Hauser L."/>
            <person name="Land M."/>
            <person name="Thomas T."/>
            <person name="Cavicchioli R."/>
        </authorList>
    </citation>
    <scope>NUCLEOTIDE SEQUENCE [LARGE SCALE GENOMIC DNA]</scope>
    <source>
        <strain evidence="8">DSM 6242 / NBRC 107633 / OCM 468 / ACE-M</strain>
    </source>
</reference>
<dbReference type="CDD" id="cd03172">
    <property type="entry name" value="SORL_classII"/>
    <property type="match status" value="1"/>
</dbReference>
<proteinExistence type="inferred from homology"/>
<accession>Q12XN7</accession>
<evidence type="ECO:0000313" key="7">
    <source>
        <dbReference type="EMBL" id="ABE51789.1"/>
    </source>
</evidence>
<dbReference type="HOGENOM" id="CLU_118960_2_0_2"/>
<protein>
    <submittedName>
        <fullName evidence="7">Superoxide reductase/desulfoferrodoxin-like protein</fullName>
    </submittedName>
</protein>
<dbReference type="SUPFAM" id="SSF49367">
    <property type="entry name" value="Superoxide reductase-like"/>
    <property type="match status" value="1"/>
</dbReference>
<evidence type="ECO:0000256" key="4">
    <source>
        <dbReference type="ARBA" id="ARBA00022982"/>
    </source>
</evidence>
<evidence type="ECO:0000256" key="1">
    <source>
        <dbReference type="ARBA" id="ARBA00005941"/>
    </source>
</evidence>
<keyword evidence="8" id="KW-1185">Reference proteome</keyword>
<keyword evidence="5" id="KW-0408">Iron</keyword>
<keyword evidence="2" id="KW-0813">Transport</keyword>
<dbReference type="PANTHER" id="PTHR36541:SF1">
    <property type="entry name" value="SUPEROXIDE REDUCTASE-RELATED"/>
    <property type="match status" value="1"/>
</dbReference>
<keyword evidence="3" id="KW-0479">Metal-binding</keyword>
<name>Q12XN7_METBU</name>
<dbReference type="GO" id="GO:0016491">
    <property type="term" value="F:oxidoreductase activity"/>
    <property type="evidence" value="ECO:0007669"/>
    <property type="project" value="InterPro"/>
</dbReference>
<organism evidence="7 8">
    <name type="scientific">Methanococcoides burtonii (strain DSM 6242 / NBRC 107633 / OCM 468 / ACE-M)</name>
    <dbReference type="NCBI Taxonomy" id="259564"/>
    <lineage>
        <taxon>Archaea</taxon>
        <taxon>Methanobacteriati</taxon>
        <taxon>Methanobacteriota</taxon>
        <taxon>Stenosarchaea group</taxon>
        <taxon>Methanomicrobia</taxon>
        <taxon>Methanosarcinales</taxon>
        <taxon>Methanosarcinaceae</taxon>
        <taxon>Methanococcoides</taxon>
    </lineage>
</organism>
<dbReference type="Gene3D" id="2.60.40.730">
    <property type="entry name" value="SOR catalytic domain"/>
    <property type="match status" value="1"/>
</dbReference>
<gene>
    <name evidence="7" type="ordered locus">Mbur_0835</name>
</gene>
<evidence type="ECO:0000259" key="6">
    <source>
        <dbReference type="Pfam" id="PF01880"/>
    </source>
</evidence>
<dbReference type="GO" id="GO:0005506">
    <property type="term" value="F:iron ion binding"/>
    <property type="evidence" value="ECO:0007669"/>
    <property type="project" value="InterPro"/>
</dbReference>
<dbReference type="AlphaFoldDB" id="Q12XN7"/>
<sequence>MSVFLLTTYIFSNIVYNNEVMGDLMSEQVINRLKDPENITETEQKHVPVIEADEVMTAEGSFEVTVKVGELPHVMQDEHYIEWIELSLGDMKIGRVELSPSDEKAEATFTVEPTEEIVGIHAYQVCNIHGVNVCGKCGSKSVVMKLDALISCNVHGLWESKKEVTIMSSHEGEGKACAWHK</sequence>
<dbReference type="PANTHER" id="PTHR36541">
    <property type="entry name" value="SUPEROXIDE REDUCTASE-RELATED"/>
    <property type="match status" value="1"/>
</dbReference>
<evidence type="ECO:0000313" key="8">
    <source>
        <dbReference type="Proteomes" id="UP000001979"/>
    </source>
</evidence>
<dbReference type="STRING" id="259564.Mbur_0835"/>
<dbReference type="EMBL" id="CP000300">
    <property type="protein sequence ID" value="ABE51789.1"/>
    <property type="molecule type" value="Genomic_DNA"/>
</dbReference>
<comment type="similarity">
    <text evidence="1">Belongs to the desulfoferrodoxin family.</text>
</comment>
<keyword evidence="4" id="KW-0249">Electron transport</keyword>
<evidence type="ECO:0000256" key="3">
    <source>
        <dbReference type="ARBA" id="ARBA00022723"/>
    </source>
</evidence>